<evidence type="ECO:0000313" key="5">
    <source>
        <dbReference type="EMBL" id="MYM72571.1"/>
    </source>
</evidence>
<dbReference type="SUPFAM" id="SSF53187">
    <property type="entry name" value="Zn-dependent exopeptidases"/>
    <property type="match status" value="1"/>
</dbReference>
<dbReference type="FunFam" id="3.30.70.360:FF:000001">
    <property type="entry name" value="N-acetyldiaminopimelate deacetylase"/>
    <property type="match status" value="1"/>
</dbReference>
<organism evidence="5 6">
    <name type="scientific">Duganella margarita</name>
    <dbReference type="NCBI Taxonomy" id="2692170"/>
    <lineage>
        <taxon>Bacteria</taxon>
        <taxon>Pseudomonadati</taxon>
        <taxon>Pseudomonadota</taxon>
        <taxon>Betaproteobacteria</taxon>
        <taxon>Burkholderiales</taxon>
        <taxon>Oxalobacteraceae</taxon>
        <taxon>Telluria group</taxon>
        <taxon>Duganella</taxon>
    </lineage>
</organism>
<dbReference type="PANTHER" id="PTHR11014">
    <property type="entry name" value="PEPTIDASE M20 FAMILY MEMBER"/>
    <property type="match status" value="1"/>
</dbReference>
<feature type="chain" id="PRO_5031274411" evidence="3">
    <location>
        <begin position="20"/>
        <end position="425"/>
    </location>
</feature>
<gene>
    <name evidence="5" type="ORF">GTP56_10210</name>
</gene>
<dbReference type="PANTHER" id="PTHR11014:SF63">
    <property type="entry name" value="METALLOPEPTIDASE, PUTATIVE (AFU_ORTHOLOGUE AFUA_6G09600)-RELATED"/>
    <property type="match status" value="1"/>
</dbReference>
<name>A0A7X4H0Q2_9BURK</name>
<dbReference type="SUPFAM" id="SSF55031">
    <property type="entry name" value="Bacterial exopeptidase dimerisation domain"/>
    <property type="match status" value="1"/>
</dbReference>
<dbReference type="NCBIfam" id="TIGR01891">
    <property type="entry name" value="amidohydrolases"/>
    <property type="match status" value="1"/>
</dbReference>
<feature type="domain" description="Peptidase M20 dimerisation" evidence="4">
    <location>
        <begin position="203"/>
        <end position="297"/>
    </location>
</feature>
<evidence type="ECO:0000259" key="4">
    <source>
        <dbReference type="Pfam" id="PF07687"/>
    </source>
</evidence>
<dbReference type="InterPro" id="IPR011650">
    <property type="entry name" value="Peptidase_M20_dimer"/>
</dbReference>
<dbReference type="InterPro" id="IPR036264">
    <property type="entry name" value="Bact_exopeptidase_dim_dom"/>
</dbReference>
<feature type="binding site" evidence="2">
    <location>
        <position position="391"/>
    </location>
    <ligand>
        <name>Mn(2+)</name>
        <dbReference type="ChEBI" id="CHEBI:29035"/>
        <label>2</label>
    </ligand>
</feature>
<dbReference type="InterPro" id="IPR017439">
    <property type="entry name" value="Amidohydrolase"/>
</dbReference>
<feature type="binding site" evidence="2">
    <location>
        <position position="183"/>
    </location>
    <ligand>
        <name>Mn(2+)</name>
        <dbReference type="ChEBI" id="CHEBI:29035"/>
        <label>2</label>
    </ligand>
</feature>
<sequence>MKLLPIVALLAAAAAQVQAQTQDAGTLINGMYPQLDAIYKDLHAHPEIAFQEERTAAKLAAEMRKIGFEVTEKVGKTGVVAIYKNGPGPMVLVRTELDGLPMDEKSGLPYASTNGAAHSCGHDVHMTAWLGAARTLVALKSQWKGTLMFIGQPAEETVAGAKAMLDDGLFKRFGKPDYAFALHSWPLAYGTIGYNSGAVSSNSDAIEITFKGRGGHGSAPDKALDPITIAARFVVDVQTVISREKDPKEFGVVTIGAINGGTVGNIIPDTVKVRGTIRSYSPAVREKILAGVRRVANASSAMADAPAPDVQLIPGGIAIDNNDALVTRTEGVLKKAFGDANVSRMPAMTASEDFSQYVNQGVPSMFFFTGVYDPKVVAEAEHGGKPVAFNHSPYYAPVPEPSIKTAAQAMTLAVLNVMSAPAAKP</sequence>
<feature type="signal peptide" evidence="3">
    <location>
        <begin position="1"/>
        <end position="19"/>
    </location>
</feature>
<accession>A0A7X4H0Q2</accession>
<feature type="binding site" evidence="2">
    <location>
        <position position="122"/>
    </location>
    <ligand>
        <name>Mn(2+)</name>
        <dbReference type="ChEBI" id="CHEBI:29035"/>
        <label>2</label>
    </ligand>
</feature>
<feature type="binding site" evidence="2">
    <location>
        <position position="156"/>
    </location>
    <ligand>
        <name>Mn(2+)</name>
        <dbReference type="ChEBI" id="CHEBI:29035"/>
        <label>2</label>
    </ligand>
</feature>
<dbReference type="PIRSF" id="PIRSF005962">
    <property type="entry name" value="Pept_M20D_amidohydro"/>
    <property type="match status" value="1"/>
</dbReference>
<evidence type="ECO:0000256" key="3">
    <source>
        <dbReference type="SAM" id="SignalP"/>
    </source>
</evidence>
<dbReference type="RefSeq" id="WP_161050025.1">
    <property type="nucleotide sequence ID" value="NZ_WWCR01000008.1"/>
</dbReference>
<dbReference type="Gene3D" id="3.30.70.360">
    <property type="match status" value="1"/>
</dbReference>
<keyword evidence="1 5" id="KW-0378">Hydrolase</keyword>
<reference evidence="5 6" key="1">
    <citation type="submission" date="2019-12" db="EMBL/GenBank/DDBJ databases">
        <title>Novel species isolated from a subtropical stream in China.</title>
        <authorList>
            <person name="Lu H."/>
        </authorList>
    </citation>
    <scope>NUCLEOTIDE SEQUENCE [LARGE SCALE GENOMIC DNA]</scope>
    <source>
        <strain evidence="5 6">FT134W</strain>
    </source>
</reference>
<dbReference type="GO" id="GO:0046872">
    <property type="term" value="F:metal ion binding"/>
    <property type="evidence" value="ECO:0007669"/>
    <property type="project" value="UniProtKB-KW"/>
</dbReference>
<dbReference type="InterPro" id="IPR002933">
    <property type="entry name" value="Peptidase_M20"/>
</dbReference>
<keyword evidence="2" id="KW-0464">Manganese</keyword>
<comment type="caution">
    <text evidence="5">The sequence shown here is derived from an EMBL/GenBank/DDBJ whole genome shotgun (WGS) entry which is preliminary data.</text>
</comment>
<dbReference type="GO" id="GO:0019877">
    <property type="term" value="P:diaminopimelate biosynthetic process"/>
    <property type="evidence" value="ECO:0007669"/>
    <property type="project" value="UniProtKB-ARBA"/>
</dbReference>
<keyword evidence="2" id="KW-0479">Metal-binding</keyword>
<proteinExistence type="predicted"/>
<comment type="cofactor">
    <cofactor evidence="2">
        <name>Mn(2+)</name>
        <dbReference type="ChEBI" id="CHEBI:29035"/>
    </cofactor>
    <text evidence="2">The Mn(2+) ion enhances activity.</text>
</comment>
<evidence type="ECO:0000256" key="1">
    <source>
        <dbReference type="ARBA" id="ARBA00022801"/>
    </source>
</evidence>
<dbReference type="Proteomes" id="UP000469734">
    <property type="component" value="Unassembled WGS sequence"/>
</dbReference>
<keyword evidence="3" id="KW-0732">Signal</keyword>
<dbReference type="AlphaFoldDB" id="A0A7X4H0Q2"/>
<evidence type="ECO:0000313" key="6">
    <source>
        <dbReference type="Proteomes" id="UP000469734"/>
    </source>
</evidence>
<feature type="binding site" evidence="2">
    <location>
        <position position="120"/>
    </location>
    <ligand>
        <name>Mn(2+)</name>
        <dbReference type="ChEBI" id="CHEBI:29035"/>
        <label>2</label>
    </ligand>
</feature>
<dbReference type="GO" id="GO:0050118">
    <property type="term" value="F:N-acetyldiaminopimelate deacetylase activity"/>
    <property type="evidence" value="ECO:0007669"/>
    <property type="project" value="UniProtKB-ARBA"/>
</dbReference>
<dbReference type="Pfam" id="PF07687">
    <property type="entry name" value="M20_dimer"/>
    <property type="match status" value="1"/>
</dbReference>
<dbReference type="Gene3D" id="3.40.630.10">
    <property type="entry name" value="Zn peptidases"/>
    <property type="match status" value="1"/>
</dbReference>
<dbReference type="EMBL" id="WWCR01000008">
    <property type="protein sequence ID" value="MYM72571.1"/>
    <property type="molecule type" value="Genomic_DNA"/>
</dbReference>
<dbReference type="Pfam" id="PF01546">
    <property type="entry name" value="Peptidase_M20"/>
    <property type="match status" value="1"/>
</dbReference>
<protein>
    <submittedName>
        <fullName evidence="5">Amidohydrolase</fullName>
    </submittedName>
</protein>
<evidence type="ECO:0000256" key="2">
    <source>
        <dbReference type="PIRSR" id="PIRSR005962-1"/>
    </source>
</evidence>